<dbReference type="EMBL" id="JAQQWI010000007">
    <property type="protein sequence ID" value="KAK8028449.1"/>
    <property type="molecule type" value="Genomic_DNA"/>
</dbReference>
<protein>
    <recommendedName>
        <fullName evidence="5">Mid2 domain-containing protein</fullName>
    </recommendedName>
</protein>
<evidence type="ECO:0000256" key="2">
    <source>
        <dbReference type="SAM" id="Phobius"/>
    </source>
</evidence>
<feature type="compositionally biased region" description="Low complexity" evidence="1">
    <location>
        <begin position="86"/>
        <end position="99"/>
    </location>
</feature>
<sequence>MKFAVPPEGGLPDLNPDSEVIQRNVPSEGGLPWTVGTSKNIKGSGVFYLELQIQTDDDNVHAGPKCHYFNIVSASTAISGSGNPGPSANASTTTTNSTAVPTALTTKKPLNAESMSINTKIGFGVGIPAAVLVGILMGWMLLRSRRRREITTQPIEASDDGFGIDRDIHSKAELPVTYKRAIKPELPG</sequence>
<dbReference type="Proteomes" id="UP001396898">
    <property type="component" value="Unassembled WGS sequence"/>
</dbReference>
<feature type="region of interest" description="Disordered" evidence="1">
    <location>
        <begin position="80"/>
        <end position="99"/>
    </location>
</feature>
<keyword evidence="4" id="KW-1185">Reference proteome</keyword>
<keyword evidence="2" id="KW-0472">Membrane</keyword>
<feature type="region of interest" description="Disordered" evidence="1">
    <location>
        <begin position="1"/>
        <end position="29"/>
    </location>
</feature>
<evidence type="ECO:0000313" key="3">
    <source>
        <dbReference type="EMBL" id="KAK8028449.1"/>
    </source>
</evidence>
<keyword evidence="2" id="KW-1133">Transmembrane helix</keyword>
<evidence type="ECO:0000313" key="4">
    <source>
        <dbReference type="Proteomes" id="UP001396898"/>
    </source>
</evidence>
<reference evidence="3 4" key="1">
    <citation type="submission" date="2023-01" db="EMBL/GenBank/DDBJ databases">
        <title>Analysis of 21 Apiospora genomes using comparative genomics revels a genus with tremendous synthesis potential of carbohydrate active enzymes and secondary metabolites.</title>
        <authorList>
            <person name="Sorensen T."/>
        </authorList>
    </citation>
    <scope>NUCLEOTIDE SEQUENCE [LARGE SCALE GENOMIC DNA]</scope>
    <source>
        <strain evidence="3 4">CBS 20057</strain>
    </source>
</reference>
<evidence type="ECO:0008006" key="5">
    <source>
        <dbReference type="Google" id="ProtNLM"/>
    </source>
</evidence>
<keyword evidence="2" id="KW-0812">Transmembrane</keyword>
<gene>
    <name evidence="3" type="ORF">PG991_005505</name>
</gene>
<organism evidence="3 4">
    <name type="scientific">Apiospora marii</name>
    <dbReference type="NCBI Taxonomy" id="335849"/>
    <lineage>
        <taxon>Eukaryota</taxon>
        <taxon>Fungi</taxon>
        <taxon>Dikarya</taxon>
        <taxon>Ascomycota</taxon>
        <taxon>Pezizomycotina</taxon>
        <taxon>Sordariomycetes</taxon>
        <taxon>Xylariomycetidae</taxon>
        <taxon>Amphisphaeriales</taxon>
        <taxon>Apiosporaceae</taxon>
        <taxon>Apiospora</taxon>
    </lineage>
</organism>
<name>A0ABR1S9D3_9PEZI</name>
<proteinExistence type="predicted"/>
<accession>A0ABR1S9D3</accession>
<feature type="transmembrane region" description="Helical" evidence="2">
    <location>
        <begin position="121"/>
        <end position="142"/>
    </location>
</feature>
<evidence type="ECO:0000256" key="1">
    <source>
        <dbReference type="SAM" id="MobiDB-lite"/>
    </source>
</evidence>
<comment type="caution">
    <text evidence="3">The sequence shown here is derived from an EMBL/GenBank/DDBJ whole genome shotgun (WGS) entry which is preliminary data.</text>
</comment>